<dbReference type="SUPFAM" id="SSF46894">
    <property type="entry name" value="C-terminal effector domain of the bipartite response regulators"/>
    <property type="match status" value="1"/>
</dbReference>
<dbReference type="OrthoDB" id="4054020at2"/>
<feature type="transmembrane region" description="Helical" evidence="7">
    <location>
        <begin position="383"/>
        <end position="402"/>
    </location>
</feature>
<dbReference type="AlphaFoldDB" id="A0A6H9YMU7"/>
<dbReference type="InterPro" id="IPR036388">
    <property type="entry name" value="WH-like_DNA-bd_sf"/>
</dbReference>
<dbReference type="Pfam" id="PF00486">
    <property type="entry name" value="Trans_reg_C"/>
    <property type="match status" value="1"/>
</dbReference>
<dbReference type="Gene3D" id="1.25.40.10">
    <property type="entry name" value="Tetratricopeptide repeat domain"/>
    <property type="match status" value="1"/>
</dbReference>
<evidence type="ECO:0000259" key="8">
    <source>
        <dbReference type="PROSITE" id="PS51755"/>
    </source>
</evidence>
<evidence type="ECO:0000256" key="4">
    <source>
        <dbReference type="ARBA" id="ARBA00023163"/>
    </source>
</evidence>
<keyword evidence="7" id="KW-1133">Transmembrane helix</keyword>
<evidence type="ECO:0000256" key="7">
    <source>
        <dbReference type="SAM" id="Phobius"/>
    </source>
</evidence>
<dbReference type="InterPro" id="IPR011990">
    <property type="entry name" value="TPR-like_helical_dom_sf"/>
</dbReference>
<feature type="DNA-binding region" description="OmpR/PhoB-type" evidence="5">
    <location>
        <begin position="30"/>
        <end position="134"/>
    </location>
</feature>
<dbReference type="CDD" id="cd15831">
    <property type="entry name" value="BTAD"/>
    <property type="match status" value="1"/>
</dbReference>
<proteinExistence type="inferred from homology"/>
<dbReference type="GO" id="GO:0003677">
    <property type="term" value="F:DNA binding"/>
    <property type="evidence" value="ECO:0007669"/>
    <property type="project" value="UniProtKB-UniRule"/>
</dbReference>
<evidence type="ECO:0000313" key="9">
    <source>
        <dbReference type="EMBL" id="KAB2346024.1"/>
    </source>
</evidence>
<dbReference type="InterPro" id="IPR016032">
    <property type="entry name" value="Sig_transdc_resp-reg_C-effctor"/>
</dbReference>
<name>A0A6H9YMU7_9ACTN</name>
<accession>A0A6H9YMU7</accession>
<keyword evidence="3 5" id="KW-0238">DNA-binding</keyword>
<dbReference type="SUPFAM" id="SSF47781">
    <property type="entry name" value="RuvA domain 2-like"/>
    <property type="match status" value="1"/>
</dbReference>
<dbReference type="GO" id="GO:0000160">
    <property type="term" value="P:phosphorelay signal transduction system"/>
    <property type="evidence" value="ECO:0007669"/>
    <property type="project" value="InterPro"/>
</dbReference>
<feature type="region of interest" description="Disordered" evidence="6">
    <location>
        <begin position="290"/>
        <end position="321"/>
    </location>
</feature>
<evidence type="ECO:0000256" key="2">
    <source>
        <dbReference type="ARBA" id="ARBA00023015"/>
    </source>
</evidence>
<dbReference type="InterPro" id="IPR005158">
    <property type="entry name" value="BTAD"/>
</dbReference>
<keyword evidence="7" id="KW-0472">Membrane</keyword>
<dbReference type="PANTHER" id="PTHR35807:SF1">
    <property type="entry name" value="TRANSCRIPTIONAL REGULATOR REDD"/>
    <property type="match status" value="1"/>
</dbReference>
<protein>
    <submittedName>
        <fullName evidence="9">Transcriptional regulator</fullName>
    </submittedName>
</protein>
<dbReference type="PANTHER" id="PTHR35807">
    <property type="entry name" value="TRANSCRIPTIONAL REGULATOR REDD-RELATED"/>
    <property type="match status" value="1"/>
</dbReference>
<feature type="transmembrane region" description="Helical" evidence="7">
    <location>
        <begin position="353"/>
        <end position="376"/>
    </location>
</feature>
<organism evidence="9 10">
    <name type="scientific">Actinomadura rudentiformis</name>
    <dbReference type="NCBI Taxonomy" id="359158"/>
    <lineage>
        <taxon>Bacteria</taxon>
        <taxon>Bacillati</taxon>
        <taxon>Actinomycetota</taxon>
        <taxon>Actinomycetes</taxon>
        <taxon>Streptosporangiales</taxon>
        <taxon>Thermomonosporaceae</taxon>
        <taxon>Actinomadura</taxon>
    </lineage>
</organism>
<dbReference type="InterPro" id="IPR051677">
    <property type="entry name" value="AfsR-DnrI-RedD_regulator"/>
</dbReference>
<evidence type="ECO:0000256" key="6">
    <source>
        <dbReference type="SAM" id="MobiDB-lite"/>
    </source>
</evidence>
<dbReference type="Gene3D" id="1.10.150.280">
    <property type="entry name" value="AF1531-like domain"/>
    <property type="match status" value="1"/>
</dbReference>
<evidence type="ECO:0000256" key="1">
    <source>
        <dbReference type="ARBA" id="ARBA00005820"/>
    </source>
</evidence>
<sequence length="573" mass="60564">MRNHCRYAAVTAPALPDDCGRAAEGVFVTEGSGAAGSLRFEILGRLRAWRDDEELELGPGKQRAVLAVLLVNAGRPVPVPAIVDAVWGDDPPDNGANVVQKYVAGLRRVLEPGRSPRSPGELLTLSPAGYALKVDPGGLDAEVFQRQVRHALAVRAGGDAAEAAALLRAALAIWREDALAGIKGPVFDAARDRLSDERASALEACAEIELELGRHAELVPELTRLVADFPLREQLRYLLILALYRCGRQAEALAAYRDARAFLIEEFGVEPGERLQQLQLGILRSDPALGGPAASTSGPASGPAPAIAPPTPAHAPVSPVAPVSWAPPAGGDATAPSGSPRTVRTSPSWPLKLLVASIPVITCGTVGWAVIAFFAARRRSVPLGLAAAGYLAAEAIFMAVALHTDADVATPWDVPMMIAWFVAMFGAAAHIVLLMSSGPSDPERARDLGRVDPVLVELLERRTRREQARALVRDHPEIARRLRVGRPDVSRTFDDGGLVDVNDAPRDVLAGLPGVGPHHAMLIVAVREGKGPFASTEDLIVQGLLPAHVVRALHEVLIAIPAEPEPDPSATGQ</sequence>
<dbReference type="InterPro" id="IPR010994">
    <property type="entry name" value="RuvA_2-like"/>
</dbReference>
<dbReference type="GO" id="GO:0006355">
    <property type="term" value="P:regulation of DNA-templated transcription"/>
    <property type="evidence" value="ECO:0007669"/>
    <property type="project" value="InterPro"/>
</dbReference>
<dbReference type="SMART" id="SM00862">
    <property type="entry name" value="Trans_reg_C"/>
    <property type="match status" value="1"/>
</dbReference>
<dbReference type="Proteomes" id="UP000468735">
    <property type="component" value="Unassembled WGS sequence"/>
</dbReference>
<keyword evidence="2" id="KW-0805">Transcription regulation</keyword>
<dbReference type="SMART" id="SM01043">
    <property type="entry name" value="BTAD"/>
    <property type="match status" value="1"/>
</dbReference>
<evidence type="ECO:0000256" key="5">
    <source>
        <dbReference type="PROSITE-ProRule" id="PRU01091"/>
    </source>
</evidence>
<dbReference type="SUPFAM" id="SSF48452">
    <property type="entry name" value="TPR-like"/>
    <property type="match status" value="1"/>
</dbReference>
<keyword evidence="10" id="KW-1185">Reference proteome</keyword>
<dbReference type="Gene3D" id="1.10.10.10">
    <property type="entry name" value="Winged helix-like DNA-binding domain superfamily/Winged helix DNA-binding domain"/>
    <property type="match status" value="1"/>
</dbReference>
<evidence type="ECO:0000313" key="10">
    <source>
        <dbReference type="Proteomes" id="UP000468735"/>
    </source>
</evidence>
<dbReference type="PROSITE" id="PS51755">
    <property type="entry name" value="OMPR_PHOB"/>
    <property type="match status" value="1"/>
</dbReference>
<keyword evidence="4" id="KW-0804">Transcription</keyword>
<comment type="similarity">
    <text evidence="1">Belongs to the AfsR/DnrI/RedD regulatory family.</text>
</comment>
<dbReference type="Pfam" id="PF03704">
    <property type="entry name" value="BTAD"/>
    <property type="match status" value="1"/>
</dbReference>
<gene>
    <name evidence="9" type="ORF">F8566_25250</name>
</gene>
<dbReference type="CDD" id="cd00383">
    <property type="entry name" value="trans_reg_C"/>
    <property type="match status" value="1"/>
</dbReference>
<reference evidence="9 10" key="1">
    <citation type="submission" date="2019-09" db="EMBL/GenBank/DDBJ databases">
        <title>Actinomadura physcomitrii sp. nov., a novel actinomycete isolated from moss [Physcomitrium sphaericum (Ludw) Fuernr].</title>
        <authorList>
            <person name="Zhuang X."/>
            <person name="Liu C."/>
        </authorList>
    </citation>
    <scope>NUCLEOTIDE SEQUENCE [LARGE SCALE GENOMIC DNA]</scope>
    <source>
        <strain evidence="9 10">HMC1</strain>
    </source>
</reference>
<feature type="compositionally biased region" description="Low complexity" evidence="6">
    <location>
        <begin position="290"/>
        <end position="305"/>
    </location>
</feature>
<feature type="domain" description="OmpR/PhoB-type" evidence="8">
    <location>
        <begin position="30"/>
        <end position="134"/>
    </location>
</feature>
<comment type="caution">
    <text evidence="9">The sequence shown here is derived from an EMBL/GenBank/DDBJ whole genome shotgun (WGS) entry which is preliminary data.</text>
</comment>
<dbReference type="Pfam" id="PF12836">
    <property type="entry name" value="HHH_3"/>
    <property type="match status" value="1"/>
</dbReference>
<dbReference type="EMBL" id="WBMT01000012">
    <property type="protein sequence ID" value="KAB2346024.1"/>
    <property type="molecule type" value="Genomic_DNA"/>
</dbReference>
<dbReference type="InterPro" id="IPR001867">
    <property type="entry name" value="OmpR/PhoB-type_DNA-bd"/>
</dbReference>
<keyword evidence="7" id="KW-0812">Transmembrane</keyword>
<evidence type="ECO:0000256" key="3">
    <source>
        <dbReference type="ARBA" id="ARBA00023125"/>
    </source>
</evidence>
<feature type="transmembrane region" description="Helical" evidence="7">
    <location>
        <begin position="414"/>
        <end position="436"/>
    </location>
</feature>